<reference evidence="3" key="1">
    <citation type="journal article" date="2014" name="Int. J. Syst. Evol. Microbiol.">
        <title>Complete genome sequence of Corynebacterium casei LMG S-19264T (=DSM 44701T), isolated from a smear-ripened cheese.</title>
        <authorList>
            <consortium name="US DOE Joint Genome Institute (JGI-PGF)"/>
            <person name="Walter F."/>
            <person name="Albersmeier A."/>
            <person name="Kalinowski J."/>
            <person name="Ruckert C."/>
        </authorList>
    </citation>
    <scope>NUCLEOTIDE SEQUENCE</scope>
    <source>
        <strain evidence="3">CGMCC 1.12698</strain>
    </source>
</reference>
<dbReference type="InterPro" id="IPR009589">
    <property type="entry name" value="PH_YyaB-like"/>
</dbReference>
<keyword evidence="1" id="KW-1133">Transmembrane helix</keyword>
<feature type="transmembrane region" description="Helical" evidence="1">
    <location>
        <begin position="37"/>
        <end position="54"/>
    </location>
</feature>
<dbReference type="RefSeq" id="WP_188387961.1">
    <property type="nucleotide sequence ID" value="NZ_BMFK01000001.1"/>
</dbReference>
<protein>
    <recommendedName>
        <fullName evidence="2">Uncharacterized protein YyaB-like PH domain-containing protein</fullName>
    </recommendedName>
</protein>
<keyword evidence="1" id="KW-0812">Transmembrane</keyword>
<sequence>MALKVEYFTFQRIFGSVSLFLYVGLTLSIVLDGGLTNWQVVQTVVTVGIISLLLRGKYEPSEEYLKVKQGMFSFNLYYKDISKIVDHTRVDEQGKKKGVNKVEIFYGENNNYIMLTPRNKEKLDLVFEEYCPQITVKRVAV</sequence>
<name>A0A917EQV7_9BACI</name>
<dbReference type="Proteomes" id="UP000605259">
    <property type="component" value="Unassembled WGS sequence"/>
</dbReference>
<evidence type="ECO:0000313" key="3">
    <source>
        <dbReference type="EMBL" id="GGE67749.1"/>
    </source>
</evidence>
<evidence type="ECO:0000256" key="1">
    <source>
        <dbReference type="SAM" id="Phobius"/>
    </source>
</evidence>
<dbReference type="AlphaFoldDB" id="A0A917EQV7"/>
<feature type="domain" description="Uncharacterized protein YyaB-like PH" evidence="2">
    <location>
        <begin position="57"/>
        <end position="122"/>
    </location>
</feature>
<organism evidence="3 4">
    <name type="scientific">Priestia taiwanensis</name>
    <dbReference type="NCBI Taxonomy" id="1347902"/>
    <lineage>
        <taxon>Bacteria</taxon>
        <taxon>Bacillati</taxon>
        <taxon>Bacillota</taxon>
        <taxon>Bacilli</taxon>
        <taxon>Bacillales</taxon>
        <taxon>Bacillaceae</taxon>
        <taxon>Priestia</taxon>
    </lineage>
</organism>
<comment type="caution">
    <text evidence="3">The sequence shown here is derived from an EMBL/GenBank/DDBJ whole genome shotgun (WGS) entry which is preliminary data.</text>
</comment>
<reference evidence="3" key="2">
    <citation type="submission" date="2020-09" db="EMBL/GenBank/DDBJ databases">
        <authorList>
            <person name="Sun Q."/>
            <person name="Zhou Y."/>
        </authorList>
    </citation>
    <scope>NUCLEOTIDE SEQUENCE</scope>
    <source>
        <strain evidence="3">CGMCC 1.12698</strain>
    </source>
</reference>
<dbReference type="GO" id="GO:0030153">
    <property type="term" value="P:bacteriocin immunity"/>
    <property type="evidence" value="ECO:0007669"/>
    <property type="project" value="InterPro"/>
</dbReference>
<dbReference type="EMBL" id="BMFK01000001">
    <property type="protein sequence ID" value="GGE67749.1"/>
    <property type="molecule type" value="Genomic_DNA"/>
</dbReference>
<dbReference type="Pfam" id="PF06713">
    <property type="entry name" value="bPH_4"/>
    <property type="match status" value="1"/>
</dbReference>
<keyword evidence="1" id="KW-0472">Membrane</keyword>
<proteinExistence type="predicted"/>
<gene>
    <name evidence="3" type="ORF">GCM10007140_17290</name>
</gene>
<keyword evidence="4" id="KW-1185">Reference proteome</keyword>
<evidence type="ECO:0000313" key="4">
    <source>
        <dbReference type="Proteomes" id="UP000605259"/>
    </source>
</evidence>
<evidence type="ECO:0000259" key="2">
    <source>
        <dbReference type="Pfam" id="PF06713"/>
    </source>
</evidence>
<accession>A0A917EQV7</accession>
<feature type="transmembrane region" description="Helical" evidence="1">
    <location>
        <begin position="12"/>
        <end position="31"/>
    </location>
</feature>